<dbReference type="NCBIfam" id="TIGR02205">
    <property type="entry name" value="septum_zipA"/>
    <property type="match status" value="1"/>
</dbReference>
<dbReference type="HAMAP" id="MF_00509">
    <property type="entry name" value="ZipA"/>
    <property type="match status" value="1"/>
</dbReference>
<dbReference type="KEGG" id="pvl:AOB99_11190"/>
<dbReference type="GO" id="GO:0000917">
    <property type="term" value="P:division septum assembly"/>
    <property type="evidence" value="ECO:0007669"/>
    <property type="project" value="TreeGrafter"/>
</dbReference>
<gene>
    <name evidence="8 12" type="primary">zipA</name>
    <name evidence="12" type="ORF">NCTC11938_04092</name>
</gene>
<feature type="compositionally biased region" description="Polar residues" evidence="10">
    <location>
        <begin position="104"/>
        <end position="116"/>
    </location>
</feature>
<keyword evidence="5 8" id="KW-1133">Transmembrane helix</keyword>
<protein>
    <recommendedName>
        <fullName evidence="8 9">Cell division protein ZipA</fullName>
    </recommendedName>
</protein>
<name>A0A379GFT1_PROMI</name>
<keyword evidence="6 8" id="KW-0472">Membrane</keyword>
<keyword evidence="4 8" id="KW-0812">Transmembrane</keyword>
<dbReference type="Pfam" id="PF04354">
    <property type="entry name" value="ZipA_C"/>
    <property type="match status" value="1"/>
</dbReference>
<dbReference type="InterPro" id="IPR007449">
    <property type="entry name" value="ZipA_FtsZ-bd_C"/>
</dbReference>
<feature type="region of interest" description="Disordered" evidence="10">
    <location>
        <begin position="39"/>
        <end position="116"/>
    </location>
</feature>
<evidence type="ECO:0000313" key="13">
    <source>
        <dbReference type="Proteomes" id="UP000254191"/>
    </source>
</evidence>
<evidence type="ECO:0000256" key="3">
    <source>
        <dbReference type="ARBA" id="ARBA00022618"/>
    </source>
</evidence>
<dbReference type="GO" id="GO:0043093">
    <property type="term" value="P:FtsZ-dependent cytokinesis"/>
    <property type="evidence" value="ECO:0007669"/>
    <property type="project" value="UniProtKB-UniRule"/>
</dbReference>
<dbReference type="CDD" id="cd00231">
    <property type="entry name" value="ZipA"/>
    <property type="match status" value="1"/>
</dbReference>
<feature type="compositionally biased region" description="Basic and acidic residues" evidence="10">
    <location>
        <begin position="148"/>
        <end position="163"/>
    </location>
</feature>
<evidence type="ECO:0000256" key="1">
    <source>
        <dbReference type="ARBA" id="ARBA00022475"/>
    </source>
</evidence>
<evidence type="ECO:0000256" key="7">
    <source>
        <dbReference type="ARBA" id="ARBA00023306"/>
    </source>
</evidence>
<dbReference type="InterPro" id="IPR036765">
    <property type="entry name" value="ZipA_FtsZ-bd_C_sf"/>
</dbReference>
<evidence type="ECO:0000256" key="6">
    <source>
        <dbReference type="ARBA" id="ARBA00023136"/>
    </source>
</evidence>
<comment type="subunit">
    <text evidence="8">Interacts with FtsZ via their C-terminal domains.</text>
</comment>
<evidence type="ECO:0000256" key="2">
    <source>
        <dbReference type="ARBA" id="ARBA00022519"/>
    </source>
</evidence>
<evidence type="ECO:0000256" key="5">
    <source>
        <dbReference type="ARBA" id="ARBA00022989"/>
    </source>
</evidence>
<keyword evidence="1 8" id="KW-1003">Cell membrane</keyword>
<feature type="region of interest" description="Disordered" evidence="10">
    <location>
        <begin position="148"/>
        <end position="209"/>
    </location>
</feature>
<comment type="subcellular location">
    <subcellularLocation>
        <location evidence="8">Cell inner membrane</location>
        <topology evidence="8">Single-pass type I membrane protein</topology>
    </subcellularLocation>
    <text evidence="8">Localizes to the Z ring in an FtsZ-dependent manner.</text>
</comment>
<evidence type="ECO:0000256" key="8">
    <source>
        <dbReference type="HAMAP-Rule" id="MF_00509"/>
    </source>
</evidence>
<organism evidence="12 13">
    <name type="scientific">Proteus mirabilis</name>
    <dbReference type="NCBI Taxonomy" id="584"/>
    <lineage>
        <taxon>Bacteria</taxon>
        <taxon>Pseudomonadati</taxon>
        <taxon>Pseudomonadota</taxon>
        <taxon>Gammaproteobacteria</taxon>
        <taxon>Enterobacterales</taxon>
        <taxon>Morganellaceae</taxon>
        <taxon>Proteus</taxon>
    </lineage>
</organism>
<dbReference type="FunFam" id="3.30.1400.10:FF:000001">
    <property type="entry name" value="Cell division protein ZipA"/>
    <property type="match status" value="1"/>
</dbReference>
<dbReference type="PANTHER" id="PTHR38685">
    <property type="entry name" value="CELL DIVISION PROTEIN ZIPA"/>
    <property type="match status" value="1"/>
</dbReference>
<accession>A0A379GFT1</accession>
<dbReference type="SUPFAM" id="SSF64383">
    <property type="entry name" value="Cell-division protein ZipA, C-terminal domain"/>
    <property type="match status" value="1"/>
</dbReference>
<comment type="similarity">
    <text evidence="8 9">Belongs to the ZipA family.</text>
</comment>
<evidence type="ECO:0000256" key="9">
    <source>
        <dbReference type="RuleBase" id="RU003612"/>
    </source>
</evidence>
<evidence type="ECO:0000256" key="4">
    <source>
        <dbReference type="ARBA" id="ARBA00022692"/>
    </source>
</evidence>
<dbReference type="EMBL" id="UGTS01000006">
    <property type="protein sequence ID" value="SUC39827.1"/>
    <property type="molecule type" value="Genomic_DNA"/>
</dbReference>
<feature type="compositionally biased region" description="Polar residues" evidence="10">
    <location>
        <begin position="61"/>
        <end position="77"/>
    </location>
</feature>
<sequence length="351" mass="38749">MMQQNLRLILIVVGAILIIALLLHGLWIGRKERSKLFRNRPVKRQKQNYQSDENDDEPQYTEANHQMSSLTSTQEAQSVPPVKSEPTLAPQSSVADKDPLMSGTPAQGHSNDTSLQREPSLGVFDVIEQNNDSAPQQKQPIPEVEVNHADVKEGDISETKLADVEPIPESSNSVASDEIHTTDTDRPLDAETSSDVKQAEQALSGSEEPKAEEELVLVLNVSAHHGQMLDGEVLMQSIIQAGFQFGAMNIFHRHLNPTGNGPVLFSLANMVKPGTFNIDTMAELTTPGVSMFMMVPSYGDANQNFKLMLQAAQRIASDVGGVVLDEERKLLTPQKIELYKSRIRRTLDLHQ</sequence>
<keyword evidence="7 8" id="KW-0131">Cell cycle</keyword>
<dbReference type="AlphaFoldDB" id="A0A379GFT1"/>
<feature type="compositionally biased region" description="Polar residues" evidence="10">
    <location>
        <begin position="191"/>
        <end position="204"/>
    </location>
</feature>
<dbReference type="PANTHER" id="PTHR38685:SF1">
    <property type="entry name" value="CELL DIVISION PROTEIN ZIPA"/>
    <property type="match status" value="1"/>
</dbReference>
<dbReference type="GO" id="GO:0032153">
    <property type="term" value="C:cell division site"/>
    <property type="evidence" value="ECO:0007669"/>
    <property type="project" value="UniProtKB-UniRule"/>
</dbReference>
<evidence type="ECO:0000313" key="12">
    <source>
        <dbReference type="EMBL" id="SUC39827.1"/>
    </source>
</evidence>
<reference evidence="12 13" key="1">
    <citation type="submission" date="2018-06" db="EMBL/GenBank/DDBJ databases">
        <authorList>
            <consortium name="Pathogen Informatics"/>
            <person name="Doyle S."/>
        </authorList>
    </citation>
    <scope>NUCLEOTIDE SEQUENCE [LARGE SCALE GENOMIC DNA]</scope>
    <source>
        <strain evidence="12 13">NCTC11938</strain>
    </source>
</reference>
<keyword evidence="2 8" id="KW-0997">Cell inner membrane</keyword>
<feature type="domain" description="ZipA C-terminal FtsZ-binding" evidence="11">
    <location>
        <begin position="213"/>
        <end position="343"/>
    </location>
</feature>
<comment type="function">
    <text evidence="8 9">Essential cell division protein that stabilizes the FtsZ protofilaments by cross-linking them and that serves as a cytoplasmic membrane anchor for the Z ring. Also required for the recruitment to the septal ring of downstream cell division proteins.</text>
</comment>
<feature type="transmembrane region" description="Helical" evidence="8">
    <location>
        <begin position="6"/>
        <end position="28"/>
    </location>
</feature>
<keyword evidence="3 8" id="KW-0132">Cell division</keyword>
<dbReference type="InterPro" id="IPR011919">
    <property type="entry name" value="Cell_div_ZipA"/>
</dbReference>
<dbReference type="Proteomes" id="UP000254191">
    <property type="component" value="Unassembled WGS sequence"/>
</dbReference>
<feature type="compositionally biased region" description="Basic and acidic residues" evidence="10">
    <location>
        <begin position="177"/>
        <end position="189"/>
    </location>
</feature>
<dbReference type="Gene3D" id="3.30.1400.10">
    <property type="entry name" value="ZipA, C-terminal FtsZ-binding domain"/>
    <property type="match status" value="1"/>
</dbReference>
<dbReference type="GO" id="GO:0005886">
    <property type="term" value="C:plasma membrane"/>
    <property type="evidence" value="ECO:0007669"/>
    <property type="project" value="UniProtKB-SubCell"/>
</dbReference>
<proteinExistence type="inferred from homology"/>
<evidence type="ECO:0000256" key="10">
    <source>
        <dbReference type="SAM" id="MobiDB-lite"/>
    </source>
</evidence>
<evidence type="ECO:0000259" key="11">
    <source>
        <dbReference type="SMART" id="SM00771"/>
    </source>
</evidence>
<dbReference type="SMART" id="SM00771">
    <property type="entry name" value="ZipA_C"/>
    <property type="match status" value="1"/>
</dbReference>